<reference evidence="5" key="1">
    <citation type="journal article" date="2014" name="Int. J. Syst. Evol. Microbiol.">
        <title>Complete genome sequence of Corynebacterium casei LMG S-19264T (=DSM 44701T), isolated from a smear-ripened cheese.</title>
        <authorList>
            <consortium name="US DOE Joint Genome Institute (JGI-PGF)"/>
            <person name="Walter F."/>
            <person name="Albersmeier A."/>
            <person name="Kalinowski J."/>
            <person name="Ruckert C."/>
        </authorList>
    </citation>
    <scope>NUCLEOTIDE SEQUENCE</scope>
    <source>
        <strain evidence="5">JCM 31740</strain>
    </source>
</reference>
<evidence type="ECO:0000256" key="1">
    <source>
        <dbReference type="ARBA" id="ARBA00022741"/>
    </source>
</evidence>
<dbReference type="GeneID" id="38666427"/>
<feature type="domain" description="AAA+ ATPase" evidence="3">
    <location>
        <begin position="21"/>
        <end position="194"/>
    </location>
</feature>
<dbReference type="Gene3D" id="3.40.50.300">
    <property type="entry name" value="P-loop containing nucleotide triphosphate hydrolases"/>
    <property type="match status" value="1"/>
</dbReference>
<dbReference type="Proteomes" id="UP000276741">
    <property type="component" value="Chromosome"/>
</dbReference>
<evidence type="ECO:0000313" key="5">
    <source>
        <dbReference type="EMBL" id="GGT93866.1"/>
    </source>
</evidence>
<reference evidence="4" key="3">
    <citation type="journal article" date="2019" name="BMC Res. Notes">
        <title>Complete genome sequence of the Sulfodiicoccus acidiphilus strain HS-1T, the first crenarchaeon that lacks polB3, isolated from an acidic hot spring in Ohwaku-dani, Hakone, Japan.</title>
        <authorList>
            <person name="Sakai H.D."/>
            <person name="Kurosawa N."/>
        </authorList>
    </citation>
    <scope>NUCLEOTIDE SEQUENCE</scope>
    <source>
        <strain evidence="4">HS-1</strain>
    </source>
</reference>
<dbReference type="KEGG" id="sacd:HS1genome_0921"/>
<protein>
    <submittedName>
        <fullName evidence="4">Sugar ABC transporter ATP-binding protein</fullName>
    </submittedName>
</protein>
<sequence>MIEARFKVQLGKFSLDADLQAEGFTGVVGPNGAGKTTLLLTMAGFREANGELKVDGVDVIREPPERRRLVYVDSNTFIPHLEVWDHLRFGAKLRKREVSDEEVKEVAEILGVPVKGRVGKLSLGNKIRVSLATALLSGNRGILVDEVFTNLHESSKVVNEFKRACRARKVDVVFTTHVEELAREAERLYLVSSGKTVRKF</sequence>
<dbReference type="InterPro" id="IPR003439">
    <property type="entry name" value="ABC_transporter-like_ATP-bd"/>
</dbReference>
<dbReference type="OrthoDB" id="97750at2157"/>
<reference evidence="5" key="4">
    <citation type="submission" date="2020-09" db="EMBL/GenBank/DDBJ databases">
        <authorList>
            <person name="Sun Q."/>
            <person name="Ohkuma M."/>
        </authorList>
    </citation>
    <scope>NUCLEOTIDE SEQUENCE</scope>
    <source>
        <strain evidence="5">JCM 31740</strain>
    </source>
</reference>
<dbReference type="InterPro" id="IPR003593">
    <property type="entry name" value="AAA+_ATPase"/>
</dbReference>
<evidence type="ECO:0000313" key="4">
    <source>
        <dbReference type="EMBL" id="BBD72532.1"/>
    </source>
</evidence>
<dbReference type="AlphaFoldDB" id="A0A348B2Y0"/>
<proteinExistence type="predicted"/>
<dbReference type="EMBL" id="AP018553">
    <property type="protein sequence ID" value="BBD72532.1"/>
    <property type="molecule type" value="Genomic_DNA"/>
</dbReference>
<dbReference type="PANTHER" id="PTHR43158:SF2">
    <property type="entry name" value="SKFA PEPTIDE EXPORT ATP-BINDING PROTEIN SKFE"/>
    <property type="match status" value="1"/>
</dbReference>
<evidence type="ECO:0000256" key="2">
    <source>
        <dbReference type="ARBA" id="ARBA00022840"/>
    </source>
</evidence>
<keyword evidence="1" id="KW-0547">Nucleotide-binding</keyword>
<accession>A0A348B2Y0</accession>
<dbReference type="InterPro" id="IPR027417">
    <property type="entry name" value="P-loop_NTPase"/>
</dbReference>
<dbReference type="PANTHER" id="PTHR43158">
    <property type="entry name" value="SKFA PEPTIDE EXPORT ATP-BINDING PROTEIN SKFE"/>
    <property type="match status" value="1"/>
</dbReference>
<dbReference type="GO" id="GO:0016887">
    <property type="term" value="F:ATP hydrolysis activity"/>
    <property type="evidence" value="ECO:0007669"/>
    <property type="project" value="InterPro"/>
</dbReference>
<evidence type="ECO:0000313" key="6">
    <source>
        <dbReference type="Proteomes" id="UP000276741"/>
    </source>
</evidence>
<keyword evidence="2 4" id="KW-0067">ATP-binding</keyword>
<dbReference type="SUPFAM" id="SSF52540">
    <property type="entry name" value="P-loop containing nucleoside triphosphate hydrolases"/>
    <property type="match status" value="1"/>
</dbReference>
<organism evidence="4 6">
    <name type="scientific">Sulfodiicoccus acidiphilus</name>
    <dbReference type="NCBI Taxonomy" id="1670455"/>
    <lineage>
        <taxon>Archaea</taxon>
        <taxon>Thermoproteota</taxon>
        <taxon>Thermoprotei</taxon>
        <taxon>Sulfolobales</taxon>
        <taxon>Sulfolobaceae</taxon>
        <taxon>Sulfodiicoccus</taxon>
    </lineage>
</organism>
<dbReference type="GO" id="GO:0005524">
    <property type="term" value="F:ATP binding"/>
    <property type="evidence" value="ECO:0007669"/>
    <property type="project" value="UniProtKB-KW"/>
</dbReference>
<dbReference type="EMBL" id="BMQS01000007">
    <property type="protein sequence ID" value="GGT93866.1"/>
    <property type="molecule type" value="Genomic_DNA"/>
</dbReference>
<evidence type="ECO:0000259" key="3">
    <source>
        <dbReference type="SMART" id="SM00382"/>
    </source>
</evidence>
<name>A0A348B2Y0_9CREN</name>
<keyword evidence="6" id="KW-1185">Reference proteome</keyword>
<dbReference type="Proteomes" id="UP000616143">
    <property type="component" value="Unassembled WGS sequence"/>
</dbReference>
<dbReference type="RefSeq" id="WP_126449822.1">
    <property type="nucleotide sequence ID" value="NZ_AP018553.1"/>
</dbReference>
<gene>
    <name evidence="5" type="ORF">GCM10007116_09490</name>
    <name evidence="4" type="ORF">HS1genome_0921</name>
</gene>
<reference evidence="6" key="2">
    <citation type="submission" date="2018-04" db="EMBL/GenBank/DDBJ databases">
        <title>Complete genome sequence of Sulfodiicoccus acidiphilus strain HS-1.</title>
        <authorList>
            <person name="Sakai H.D."/>
            <person name="Kurosawa N."/>
        </authorList>
    </citation>
    <scope>NUCLEOTIDE SEQUENCE [LARGE SCALE GENOMIC DNA]</scope>
    <source>
        <strain evidence="6">HS-1</strain>
    </source>
</reference>
<dbReference type="Pfam" id="PF00005">
    <property type="entry name" value="ABC_tran"/>
    <property type="match status" value="1"/>
</dbReference>
<dbReference type="SMART" id="SM00382">
    <property type="entry name" value="AAA"/>
    <property type="match status" value="1"/>
</dbReference>